<dbReference type="PROSITE" id="PS50811">
    <property type="entry name" value="WRKY"/>
    <property type="match status" value="1"/>
</dbReference>
<evidence type="ECO:0000313" key="9">
    <source>
        <dbReference type="EnsemblPlants" id="cds.evm.model.04.2449"/>
    </source>
</evidence>
<dbReference type="Pfam" id="PF10533">
    <property type="entry name" value="Plant_zn_clust"/>
    <property type="match status" value="1"/>
</dbReference>
<sequence length="226" mass="25447">MDEVEEANKVAVQSCLRVLTLLTQPQDQIQRKRLFVETEEAVFRFKKVGSLLSSCHQQQMKHQAEMMFRKSNSSGMSLNFDNSSCTPTMSSTRSFISSLSMDGSVANMDGNSFHLIGAPPPTRSLDQNSQHKRKCSGRGDDGSVKCGSSGRCHCSKKRKHRVKRSIKVPAISNKLADIPPDDFSWRKYGQKPIKGSPHPRYNVYLTLYALFLFGDIIIWALDFLLL</sequence>
<evidence type="ECO:0000256" key="6">
    <source>
        <dbReference type="SAM" id="MobiDB-lite"/>
    </source>
</evidence>
<keyword evidence="2" id="KW-0805">Transcription regulation</keyword>
<keyword evidence="7" id="KW-1133">Transmembrane helix</keyword>
<evidence type="ECO:0000259" key="8">
    <source>
        <dbReference type="PROSITE" id="PS50811"/>
    </source>
</evidence>
<keyword evidence="7" id="KW-0812">Transmembrane</keyword>
<dbReference type="GO" id="GO:0005516">
    <property type="term" value="F:calmodulin binding"/>
    <property type="evidence" value="ECO:0007669"/>
    <property type="project" value="UniProtKB-ARBA"/>
</dbReference>
<feature type="domain" description="WRKY" evidence="8">
    <location>
        <begin position="174"/>
        <end position="200"/>
    </location>
</feature>
<evidence type="ECO:0000313" key="10">
    <source>
        <dbReference type="Proteomes" id="UP000596661"/>
    </source>
</evidence>
<feature type="region of interest" description="Disordered" evidence="6">
    <location>
        <begin position="120"/>
        <end position="140"/>
    </location>
</feature>
<dbReference type="InterPro" id="IPR018872">
    <property type="entry name" value="Zn-cluster-dom"/>
</dbReference>
<dbReference type="EMBL" id="UZAU01000408">
    <property type="status" value="NOT_ANNOTATED_CDS"/>
    <property type="molecule type" value="Genomic_DNA"/>
</dbReference>
<keyword evidence="4" id="KW-0804">Transcription</keyword>
<evidence type="ECO:0000256" key="3">
    <source>
        <dbReference type="ARBA" id="ARBA00023125"/>
    </source>
</evidence>
<feature type="transmembrane region" description="Helical" evidence="7">
    <location>
        <begin position="201"/>
        <end position="221"/>
    </location>
</feature>
<dbReference type="GO" id="GO:0005634">
    <property type="term" value="C:nucleus"/>
    <property type="evidence" value="ECO:0007669"/>
    <property type="project" value="UniProtKB-SubCell"/>
</dbReference>
<keyword evidence="5" id="KW-0539">Nucleus</keyword>
<evidence type="ECO:0000256" key="4">
    <source>
        <dbReference type="ARBA" id="ARBA00023163"/>
    </source>
</evidence>
<reference evidence="9" key="1">
    <citation type="submission" date="2018-11" db="EMBL/GenBank/DDBJ databases">
        <authorList>
            <person name="Grassa J C."/>
        </authorList>
    </citation>
    <scope>NUCLEOTIDE SEQUENCE [LARGE SCALE GENOMIC DNA]</scope>
</reference>
<dbReference type="GO" id="GO:0043565">
    <property type="term" value="F:sequence-specific DNA binding"/>
    <property type="evidence" value="ECO:0007669"/>
    <property type="project" value="InterPro"/>
</dbReference>
<evidence type="ECO:0000256" key="5">
    <source>
        <dbReference type="ARBA" id="ARBA00023242"/>
    </source>
</evidence>
<dbReference type="SMART" id="SM00774">
    <property type="entry name" value="WRKY"/>
    <property type="match status" value="1"/>
</dbReference>
<accession>A0A803PGS1</accession>
<dbReference type="InterPro" id="IPR044810">
    <property type="entry name" value="WRKY_plant"/>
</dbReference>
<comment type="subcellular location">
    <subcellularLocation>
        <location evidence="1">Nucleus</location>
    </subcellularLocation>
</comment>
<dbReference type="OMA" id="EPKMLIV"/>
<keyword evidence="7" id="KW-0472">Membrane</keyword>
<dbReference type="SUPFAM" id="SSF118290">
    <property type="entry name" value="WRKY DNA-binding domain"/>
    <property type="match status" value="1"/>
</dbReference>
<dbReference type="EnsemblPlants" id="evm.model.04.2449">
    <property type="protein sequence ID" value="cds.evm.model.04.2449"/>
    <property type="gene ID" value="evm.TU.04.2449"/>
</dbReference>
<dbReference type="Gene3D" id="2.20.25.80">
    <property type="entry name" value="WRKY domain"/>
    <property type="match status" value="1"/>
</dbReference>
<name>A0A803PGS1_CANSA</name>
<evidence type="ECO:0000256" key="2">
    <source>
        <dbReference type="ARBA" id="ARBA00023015"/>
    </source>
</evidence>
<evidence type="ECO:0000256" key="7">
    <source>
        <dbReference type="SAM" id="Phobius"/>
    </source>
</evidence>
<protein>
    <recommendedName>
        <fullName evidence="8">WRKY domain-containing protein</fullName>
    </recommendedName>
</protein>
<dbReference type="Gramene" id="evm.model.04.2449">
    <property type="protein sequence ID" value="cds.evm.model.04.2449"/>
    <property type="gene ID" value="evm.TU.04.2449"/>
</dbReference>
<dbReference type="Proteomes" id="UP000596661">
    <property type="component" value="Chromosome 4"/>
</dbReference>
<dbReference type="PANTHER" id="PTHR31282">
    <property type="entry name" value="WRKY TRANSCRIPTION FACTOR 21-RELATED"/>
    <property type="match status" value="1"/>
</dbReference>
<organism evidence="9 10">
    <name type="scientific">Cannabis sativa</name>
    <name type="common">Hemp</name>
    <name type="synonym">Marijuana</name>
    <dbReference type="NCBI Taxonomy" id="3483"/>
    <lineage>
        <taxon>Eukaryota</taxon>
        <taxon>Viridiplantae</taxon>
        <taxon>Streptophyta</taxon>
        <taxon>Embryophyta</taxon>
        <taxon>Tracheophyta</taxon>
        <taxon>Spermatophyta</taxon>
        <taxon>Magnoliopsida</taxon>
        <taxon>eudicotyledons</taxon>
        <taxon>Gunneridae</taxon>
        <taxon>Pentapetalae</taxon>
        <taxon>rosids</taxon>
        <taxon>fabids</taxon>
        <taxon>Rosales</taxon>
        <taxon>Cannabaceae</taxon>
        <taxon>Cannabis</taxon>
    </lineage>
</organism>
<dbReference type="GO" id="GO:0003700">
    <property type="term" value="F:DNA-binding transcription factor activity"/>
    <property type="evidence" value="ECO:0007669"/>
    <property type="project" value="InterPro"/>
</dbReference>
<proteinExistence type="predicted"/>
<keyword evidence="10" id="KW-1185">Reference proteome</keyword>
<dbReference type="Pfam" id="PF03106">
    <property type="entry name" value="WRKY"/>
    <property type="match status" value="1"/>
</dbReference>
<evidence type="ECO:0000256" key="1">
    <source>
        <dbReference type="ARBA" id="ARBA00004123"/>
    </source>
</evidence>
<reference evidence="9" key="2">
    <citation type="submission" date="2021-03" db="UniProtKB">
        <authorList>
            <consortium name="EnsemblPlants"/>
        </authorList>
    </citation>
    <scope>IDENTIFICATION</scope>
</reference>
<dbReference type="AlphaFoldDB" id="A0A803PGS1"/>
<dbReference type="InterPro" id="IPR036576">
    <property type="entry name" value="WRKY_dom_sf"/>
</dbReference>
<dbReference type="InterPro" id="IPR003657">
    <property type="entry name" value="WRKY_dom"/>
</dbReference>
<keyword evidence="3" id="KW-0238">DNA-binding</keyword>